<sequence length="81" mass="8902">MCGIVLKDLSLEKVGVDSKHQKKHLSLDENQSSKRNKQMSQSIFVEPEVQLGADDLLATKAVEESPVTSSAKLSSSHPRRV</sequence>
<evidence type="ECO:0000313" key="2">
    <source>
        <dbReference type="Proteomes" id="UP001234297"/>
    </source>
</evidence>
<protein>
    <submittedName>
        <fullName evidence="1">Uncharacterized protein</fullName>
    </submittedName>
</protein>
<accession>A0ACC2MAN7</accession>
<name>A0ACC2MAN7_PERAE</name>
<keyword evidence="2" id="KW-1185">Reference proteome</keyword>
<gene>
    <name evidence="1" type="ORF">MRB53_018906</name>
</gene>
<reference evidence="1 2" key="1">
    <citation type="journal article" date="2022" name="Hortic Res">
        <title>A haplotype resolved chromosomal level avocado genome allows analysis of novel avocado genes.</title>
        <authorList>
            <person name="Nath O."/>
            <person name="Fletcher S.J."/>
            <person name="Hayward A."/>
            <person name="Shaw L.M."/>
            <person name="Masouleh A.K."/>
            <person name="Furtado A."/>
            <person name="Henry R.J."/>
            <person name="Mitter N."/>
        </authorList>
    </citation>
    <scope>NUCLEOTIDE SEQUENCE [LARGE SCALE GENOMIC DNA]</scope>
    <source>
        <strain evidence="2">cv. Hass</strain>
    </source>
</reference>
<dbReference type="EMBL" id="CM056813">
    <property type="protein sequence ID" value="KAJ8642212.1"/>
    <property type="molecule type" value="Genomic_DNA"/>
</dbReference>
<organism evidence="1 2">
    <name type="scientific">Persea americana</name>
    <name type="common">Avocado</name>
    <dbReference type="NCBI Taxonomy" id="3435"/>
    <lineage>
        <taxon>Eukaryota</taxon>
        <taxon>Viridiplantae</taxon>
        <taxon>Streptophyta</taxon>
        <taxon>Embryophyta</taxon>
        <taxon>Tracheophyta</taxon>
        <taxon>Spermatophyta</taxon>
        <taxon>Magnoliopsida</taxon>
        <taxon>Magnoliidae</taxon>
        <taxon>Laurales</taxon>
        <taxon>Lauraceae</taxon>
        <taxon>Persea</taxon>
    </lineage>
</organism>
<dbReference type="Proteomes" id="UP001234297">
    <property type="component" value="Chromosome 5"/>
</dbReference>
<comment type="caution">
    <text evidence="1">The sequence shown here is derived from an EMBL/GenBank/DDBJ whole genome shotgun (WGS) entry which is preliminary data.</text>
</comment>
<proteinExistence type="predicted"/>
<evidence type="ECO:0000313" key="1">
    <source>
        <dbReference type="EMBL" id="KAJ8642212.1"/>
    </source>
</evidence>